<sequence>MLRREKRGMMTAKKFITAVCIGSIISVTALQPVSAESSQGESLAKATTPFKTVESYVIETYSDTKNAEGYYEKTGYEVVNAVTNVFVGKGETVSSEIK</sequence>
<comment type="caution">
    <text evidence="1">The sequence shown here is derived from an EMBL/GenBank/DDBJ whole genome shotgun (WGS) entry which is preliminary data.</text>
</comment>
<proteinExistence type="predicted"/>
<name>A0ABN8H576_9BACL</name>
<keyword evidence="2" id="KW-1185">Reference proteome</keyword>
<organism evidence="1 2">
    <name type="scientific">Paenibacillus allorhizoplanae</name>
    <dbReference type="NCBI Taxonomy" id="2905648"/>
    <lineage>
        <taxon>Bacteria</taxon>
        <taxon>Bacillati</taxon>
        <taxon>Bacillota</taxon>
        <taxon>Bacilli</taxon>
        <taxon>Bacillales</taxon>
        <taxon>Paenibacillaceae</taxon>
        <taxon>Paenibacillus</taxon>
    </lineage>
</organism>
<accession>A0ABN8H576</accession>
<protein>
    <submittedName>
        <fullName evidence="1">Uncharacterized protein</fullName>
    </submittedName>
</protein>
<reference evidence="1" key="1">
    <citation type="submission" date="2022-01" db="EMBL/GenBank/DDBJ databases">
        <authorList>
            <person name="Criscuolo A."/>
        </authorList>
    </citation>
    <scope>NUCLEOTIDE SEQUENCE</scope>
    <source>
        <strain evidence="1">CIP111891</strain>
    </source>
</reference>
<evidence type="ECO:0000313" key="1">
    <source>
        <dbReference type="EMBL" id="CAH1223981.1"/>
    </source>
</evidence>
<dbReference type="Proteomes" id="UP000838821">
    <property type="component" value="Unassembled WGS sequence"/>
</dbReference>
<evidence type="ECO:0000313" key="2">
    <source>
        <dbReference type="Proteomes" id="UP000838821"/>
    </source>
</evidence>
<gene>
    <name evidence="1" type="ORF">PAECIP111891_05595</name>
</gene>
<dbReference type="EMBL" id="CAKMMW010000023">
    <property type="protein sequence ID" value="CAH1223981.1"/>
    <property type="molecule type" value="Genomic_DNA"/>
</dbReference>